<evidence type="ECO:0000313" key="1">
    <source>
        <dbReference type="EMBL" id="OAB76083.1"/>
    </source>
</evidence>
<dbReference type="OrthoDB" id="1448830at2"/>
<dbReference type="RefSeq" id="WP_068593339.1">
    <property type="nucleotide sequence ID" value="NZ_LRXL01000052.1"/>
</dbReference>
<comment type="caution">
    <text evidence="1">The sequence shown here is derived from an EMBL/GenBank/DDBJ whole genome shotgun (WGS) entry which is preliminary data.</text>
</comment>
<reference evidence="1 2" key="1">
    <citation type="submission" date="2016-02" db="EMBL/GenBank/DDBJ databases">
        <title>Ulvibacter sp. LPB0005, isolated from Thais luteostoma.</title>
        <authorList>
            <person name="Shin S.-K."/>
            <person name="Yi H."/>
        </authorList>
    </citation>
    <scope>NUCLEOTIDE SEQUENCE [LARGE SCALE GENOMIC DNA]</scope>
    <source>
        <strain evidence="1 2">LPB0005</strain>
    </source>
</reference>
<dbReference type="AlphaFoldDB" id="A0A167F161"/>
<sequence>MFYYIASKKPRLEVNIVENYSEEDLERIFLYIEALLDNPKMNVTFKVLPSIKEQFKQTLSSRRWNPFYAYNIQENVT</sequence>
<accession>A0A167F161</accession>
<dbReference type="EMBL" id="LRXL01000052">
    <property type="protein sequence ID" value="OAB76083.1"/>
    <property type="molecule type" value="Genomic_DNA"/>
</dbReference>
<name>A0A167F161_9FLAO</name>
<evidence type="ECO:0000313" key="2">
    <source>
        <dbReference type="Proteomes" id="UP000077013"/>
    </source>
</evidence>
<dbReference type="Proteomes" id="UP000077013">
    <property type="component" value="Unassembled WGS sequence"/>
</dbReference>
<proteinExistence type="predicted"/>
<organism evidence="1 2">
    <name type="scientific">Cochleicola gelatinilyticus</name>
    <dbReference type="NCBI Taxonomy" id="1763537"/>
    <lineage>
        <taxon>Bacteria</taxon>
        <taxon>Pseudomonadati</taxon>
        <taxon>Bacteroidota</taxon>
        <taxon>Flavobacteriia</taxon>
        <taxon>Flavobacteriales</taxon>
        <taxon>Flavobacteriaceae</taxon>
        <taxon>Cochleicola</taxon>
    </lineage>
</organism>
<keyword evidence="2" id="KW-1185">Reference proteome</keyword>
<dbReference type="STRING" id="1763537.ULVI_13575"/>
<protein>
    <submittedName>
        <fullName evidence="1">Uncharacterized protein</fullName>
    </submittedName>
</protein>
<gene>
    <name evidence="1" type="ORF">ULVI_13575</name>
</gene>